<protein>
    <submittedName>
        <fullName evidence="5">Glycosyltransferase involved in cell wall biosynthesis</fullName>
    </submittedName>
</protein>
<keyword evidence="6" id="KW-1185">Reference proteome</keyword>
<dbReference type="PANTHER" id="PTHR12526">
    <property type="entry name" value="GLYCOSYLTRANSFERASE"/>
    <property type="match status" value="1"/>
</dbReference>
<comment type="caution">
    <text evidence="5">The sequence shown here is derived from an EMBL/GenBank/DDBJ whole genome shotgun (WGS) entry which is preliminary data.</text>
</comment>
<proteinExistence type="inferred from homology"/>
<evidence type="ECO:0000256" key="1">
    <source>
        <dbReference type="ARBA" id="ARBA00009481"/>
    </source>
</evidence>
<dbReference type="CDD" id="cd03801">
    <property type="entry name" value="GT4_PimA-like"/>
    <property type="match status" value="1"/>
</dbReference>
<dbReference type="InterPro" id="IPR001296">
    <property type="entry name" value="Glyco_trans_1"/>
</dbReference>
<evidence type="ECO:0000313" key="6">
    <source>
        <dbReference type="Proteomes" id="UP001224781"/>
    </source>
</evidence>
<evidence type="ECO:0000259" key="4">
    <source>
        <dbReference type="Pfam" id="PF00534"/>
    </source>
</evidence>
<name>A0ABU0UR28_9HYPH</name>
<reference evidence="5 6" key="1">
    <citation type="submission" date="2023-07" db="EMBL/GenBank/DDBJ databases">
        <title>Functional and genomic diversity of the sorghum phyllosphere microbiome.</title>
        <authorList>
            <person name="Shade A."/>
        </authorList>
    </citation>
    <scope>NUCLEOTIDE SEQUENCE [LARGE SCALE GENOMIC DNA]</scope>
    <source>
        <strain evidence="5 6">SORGH_AS_1126</strain>
    </source>
</reference>
<evidence type="ECO:0000256" key="2">
    <source>
        <dbReference type="ARBA" id="ARBA00022676"/>
    </source>
</evidence>
<dbReference type="Pfam" id="PF00534">
    <property type="entry name" value="Glycos_transf_1"/>
    <property type="match status" value="1"/>
</dbReference>
<evidence type="ECO:0000256" key="3">
    <source>
        <dbReference type="ARBA" id="ARBA00022679"/>
    </source>
</evidence>
<keyword evidence="3" id="KW-0808">Transferase</keyword>
<dbReference type="PANTHER" id="PTHR12526:SF640">
    <property type="entry name" value="COLANIC ACID BIOSYNTHESIS GLYCOSYLTRANSFERASE WCAL-RELATED"/>
    <property type="match status" value="1"/>
</dbReference>
<keyword evidence="2" id="KW-0328">Glycosyltransferase</keyword>
<dbReference type="Proteomes" id="UP001224781">
    <property type="component" value="Unassembled WGS sequence"/>
</dbReference>
<gene>
    <name evidence="5" type="ORF">QE408_004336</name>
</gene>
<organism evidence="5 6">
    <name type="scientific">Agrobacterium larrymoorei</name>
    <dbReference type="NCBI Taxonomy" id="160699"/>
    <lineage>
        <taxon>Bacteria</taxon>
        <taxon>Pseudomonadati</taxon>
        <taxon>Pseudomonadota</taxon>
        <taxon>Alphaproteobacteria</taxon>
        <taxon>Hyphomicrobiales</taxon>
        <taxon>Rhizobiaceae</taxon>
        <taxon>Rhizobium/Agrobacterium group</taxon>
        <taxon>Agrobacterium</taxon>
    </lineage>
</organism>
<feature type="domain" description="Glycosyl transferase family 1" evidence="4">
    <location>
        <begin position="203"/>
        <end position="337"/>
    </location>
</feature>
<sequence length="364" mass="40181">MKIAFYCPMKSPNHPVPSGDRLMARLLMQAMRLAGHEVEVVSELRSFLRQPDGEEADMLARDAEQERQRISILWESNGAPDLWFCYHPYYKALDCLGPELSRSFAIPYVTAEASYSPKRNATGWAEVQAKLLEDLSLAAVNICFTHRDRDGLLKANPAMRTQMLPPFLDTSLFDAQTPAPQAGRMATVAMMRAGDKLGSYEALAAALTRLPNLDWTLDIIGDGPEREGVQQLFQAIAPHRLVWHGEKTPQQIAEILSRASLYLWPGHGEAYGLAYLEAQAAGLPVIAERIAGVPEVVIDGKTGILTEPGDTQSYADAITDLLTDREKRQAMADNARAFVIEERSLHKAASTLDRILQDARGSAP</sequence>
<dbReference type="EMBL" id="JAUTBL010000002">
    <property type="protein sequence ID" value="MDQ1187193.1"/>
    <property type="molecule type" value="Genomic_DNA"/>
</dbReference>
<dbReference type="RefSeq" id="WP_306934487.1">
    <property type="nucleotide sequence ID" value="NZ_JAUTBL010000002.1"/>
</dbReference>
<dbReference type="SUPFAM" id="SSF53756">
    <property type="entry name" value="UDP-Glycosyltransferase/glycogen phosphorylase"/>
    <property type="match status" value="1"/>
</dbReference>
<dbReference type="Gene3D" id="3.40.50.2000">
    <property type="entry name" value="Glycogen Phosphorylase B"/>
    <property type="match status" value="2"/>
</dbReference>
<evidence type="ECO:0000313" key="5">
    <source>
        <dbReference type="EMBL" id="MDQ1187193.1"/>
    </source>
</evidence>
<comment type="similarity">
    <text evidence="1">Belongs to the glycosyltransferase group 1 family. Glycosyltransferase 4 subfamily.</text>
</comment>
<accession>A0ABU0UR28</accession>